<keyword evidence="1" id="KW-1133">Transmembrane helix</keyword>
<keyword evidence="3" id="KW-1185">Reference proteome</keyword>
<accession>A0A1H9BQW9</accession>
<dbReference type="STRING" id="489703.SAMN04488038_102188"/>
<feature type="transmembrane region" description="Helical" evidence="1">
    <location>
        <begin position="51"/>
        <end position="71"/>
    </location>
</feature>
<keyword evidence="1" id="KW-0812">Transmembrane</keyword>
<dbReference type="Pfam" id="PF11137">
    <property type="entry name" value="DUF2909"/>
    <property type="match status" value="1"/>
</dbReference>
<sequence>MMAARACSLPAFMLVKIIIVVLLIAVLASLMSSMVFLVRDGSERRRTLTGLKIRVALSVALFALLIVSYYMGWIQPHGLIP</sequence>
<evidence type="ECO:0000313" key="3">
    <source>
        <dbReference type="Proteomes" id="UP000199233"/>
    </source>
</evidence>
<gene>
    <name evidence="2" type="ORF">SAMN04488038_102188</name>
</gene>
<dbReference type="AlphaFoldDB" id="A0A1H9BQW9"/>
<keyword evidence="1" id="KW-0472">Membrane</keyword>
<dbReference type="EMBL" id="FOFS01000002">
    <property type="protein sequence ID" value="SEP91362.1"/>
    <property type="molecule type" value="Genomic_DNA"/>
</dbReference>
<dbReference type="Proteomes" id="UP000199233">
    <property type="component" value="Unassembled WGS sequence"/>
</dbReference>
<organism evidence="2 3">
    <name type="scientific">Solimonas aquatica</name>
    <dbReference type="NCBI Taxonomy" id="489703"/>
    <lineage>
        <taxon>Bacteria</taxon>
        <taxon>Pseudomonadati</taxon>
        <taxon>Pseudomonadota</taxon>
        <taxon>Gammaproteobacteria</taxon>
        <taxon>Nevskiales</taxon>
        <taxon>Nevskiaceae</taxon>
        <taxon>Solimonas</taxon>
    </lineage>
</organism>
<protein>
    <submittedName>
        <fullName evidence="2">Uncharacterized protein</fullName>
    </submittedName>
</protein>
<evidence type="ECO:0000256" key="1">
    <source>
        <dbReference type="SAM" id="Phobius"/>
    </source>
</evidence>
<dbReference type="NCBIfam" id="NF033233">
    <property type="entry name" value="twin_helix"/>
    <property type="match status" value="1"/>
</dbReference>
<reference evidence="2 3" key="1">
    <citation type="submission" date="2016-10" db="EMBL/GenBank/DDBJ databases">
        <authorList>
            <person name="de Groot N.N."/>
        </authorList>
    </citation>
    <scope>NUCLEOTIDE SEQUENCE [LARGE SCALE GENOMIC DNA]</scope>
    <source>
        <strain evidence="2 3">DSM 25927</strain>
    </source>
</reference>
<dbReference type="InterPro" id="IPR021313">
    <property type="entry name" value="DUF2909"/>
</dbReference>
<name>A0A1H9BQW9_9GAMM</name>
<evidence type="ECO:0000313" key="2">
    <source>
        <dbReference type="EMBL" id="SEP91362.1"/>
    </source>
</evidence>
<feature type="transmembrane region" description="Helical" evidence="1">
    <location>
        <begin position="12"/>
        <end position="39"/>
    </location>
</feature>
<proteinExistence type="predicted"/>